<dbReference type="InterPro" id="IPR006179">
    <property type="entry name" value="5_nucleotidase/apyrase"/>
</dbReference>
<sequence>MKKFWLAALLTVPMLSIPQLVEGSEVKRGDFLKKMMDEMDIEVEHYDTSTLAFEDVSEEYAPYVTAAVELGITTGRTDTRFGTEDPVTRAHASLFMTRAMNLEADDLSTLLQFEDVSETSFASEALATVAQYGIMTGYTNGYMRPNQNIAPHQVDAILERQDNYFTKRSIVHTNDMHGRVMQNDDEGVMGLAKVHTIYDLIKQQSEDVLLVDGGDTFHGTNHVHYTEGQAMVELMNHIGFDAMVAGNHEFNYGYNRLLELSDSADFPILASNVIVDETGEPLVERYSIAELADKKIGFVGITTEDTPIRTHPSNVEGLTFYNDVEIAKREVKAMEDKVDHVVLLTHSGHSVDQMLAEEIDGVDLIIGGHSHTAIERPYYHDQTFIAQAHEHTKAVGVVNLYYYEDELASMNGQLIRDTNDRFEPHPETEELVQQYVTEVDEALSEVIGSVDTRLEGDREVVRREESNLGNLITDAMRQRTDADVAIMNGGGIRDSIEAGDVTIHDVMNAFPFINLVEAQEMTGDIIVEALEQSLSVYPESNGGFLHVSGMEVQYDPEAAPYERVTSVEINGEPLDTAKTYLVGTNDFLAAGGDGYSMFEEQEIVLSTGELLSEILIEYIRSGEEIPDVEGRIAQQ</sequence>
<gene>
    <name evidence="4" type="ORF">JOD17_002451</name>
</gene>
<dbReference type="InterPro" id="IPR036907">
    <property type="entry name" value="5'-Nucleotdase_C_sf"/>
</dbReference>
<protein>
    <submittedName>
        <fullName evidence="4">2',3'-cyclic-nucleotide 2'-phosphodiesterase (5'-nucleotidase family)</fullName>
    </submittedName>
</protein>
<dbReference type="InterPro" id="IPR004843">
    <property type="entry name" value="Calcineurin-like_PHP"/>
</dbReference>
<evidence type="ECO:0000256" key="2">
    <source>
        <dbReference type="RuleBase" id="RU362119"/>
    </source>
</evidence>
<comment type="similarity">
    <text evidence="2">Belongs to the 5'-nucleotidase family.</text>
</comment>
<feature type="domain" description="SLH" evidence="3">
    <location>
        <begin position="47"/>
        <end position="110"/>
    </location>
</feature>
<dbReference type="PANTHER" id="PTHR11575">
    <property type="entry name" value="5'-NUCLEOTIDASE-RELATED"/>
    <property type="match status" value="1"/>
</dbReference>
<dbReference type="PANTHER" id="PTHR11575:SF24">
    <property type="entry name" value="5'-NUCLEOTIDASE"/>
    <property type="match status" value="1"/>
</dbReference>
<keyword evidence="1" id="KW-0732">Signal</keyword>
<dbReference type="Gene3D" id="3.90.780.10">
    <property type="entry name" value="5'-Nucleotidase, C-terminal domain"/>
    <property type="match status" value="1"/>
</dbReference>
<proteinExistence type="inferred from homology"/>
<keyword evidence="2" id="KW-0378">Hydrolase</keyword>
<comment type="caution">
    <text evidence="4">The sequence shown here is derived from an EMBL/GenBank/DDBJ whole genome shotgun (WGS) entry which is preliminary data.</text>
</comment>
<dbReference type="SUPFAM" id="SSF55816">
    <property type="entry name" value="5'-nucleotidase (syn. UDP-sugar hydrolase), C-terminal domain"/>
    <property type="match status" value="1"/>
</dbReference>
<name>A0ABS2PDK7_9BACL</name>
<dbReference type="Proteomes" id="UP000741863">
    <property type="component" value="Unassembled WGS sequence"/>
</dbReference>
<dbReference type="InterPro" id="IPR008334">
    <property type="entry name" value="5'-Nucleotdase_C"/>
</dbReference>
<evidence type="ECO:0000313" key="5">
    <source>
        <dbReference type="Proteomes" id="UP000741863"/>
    </source>
</evidence>
<dbReference type="InterPro" id="IPR001119">
    <property type="entry name" value="SLH_dom"/>
</dbReference>
<dbReference type="Pfam" id="PF02872">
    <property type="entry name" value="5_nucleotid_C"/>
    <property type="match status" value="1"/>
</dbReference>
<evidence type="ECO:0000259" key="3">
    <source>
        <dbReference type="PROSITE" id="PS51272"/>
    </source>
</evidence>
<dbReference type="PROSITE" id="PS51272">
    <property type="entry name" value="SLH"/>
    <property type="match status" value="2"/>
</dbReference>
<evidence type="ECO:0000313" key="4">
    <source>
        <dbReference type="EMBL" id="MBM7633357.1"/>
    </source>
</evidence>
<dbReference type="RefSeq" id="WP_204697974.1">
    <property type="nucleotide sequence ID" value="NZ_JAFBEC010000006.1"/>
</dbReference>
<dbReference type="PRINTS" id="PR01607">
    <property type="entry name" value="APYRASEFAMLY"/>
</dbReference>
<dbReference type="CDD" id="cd00845">
    <property type="entry name" value="MPP_UshA_N_like"/>
    <property type="match status" value="1"/>
</dbReference>
<dbReference type="InterPro" id="IPR029052">
    <property type="entry name" value="Metallo-depent_PP-like"/>
</dbReference>
<accession>A0ABS2PDK7</accession>
<dbReference type="Pfam" id="PF00395">
    <property type="entry name" value="SLH"/>
    <property type="match status" value="2"/>
</dbReference>
<feature type="domain" description="SLH" evidence="3">
    <location>
        <begin position="112"/>
        <end position="172"/>
    </location>
</feature>
<keyword evidence="2" id="KW-0547">Nucleotide-binding</keyword>
<reference evidence="4 5" key="1">
    <citation type="submission" date="2021-01" db="EMBL/GenBank/DDBJ databases">
        <title>Genomic Encyclopedia of Type Strains, Phase IV (KMG-IV): sequencing the most valuable type-strain genomes for metagenomic binning, comparative biology and taxonomic classification.</title>
        <authorList>
            <person name="Goeker M."/>
        </authorList>
    </citation>
    <scope>NUCLEOTIDE SEQUENCE [LARGE SCALE GENOMIC DNA]</scope>
    <source>
        <strain evidence="4 5">DSM 25540</strain>
    </source>
</reference>
<keyword evidence="5" id="KW-1185">Reference proteome</keyword>
<dbReference type="Pfam" id="PF00149">
    <property type="entry name" value="Metallophos"/>
    <property type="match status" value="1"/>
</dbReference>
<dbReference type="EMBL" id="JAFBEC010000006">
    <property type="protein sequence ID" value="MBM7633357.1"/>
    <property type="molecule type" value="Genomic_DNA"/>
</dbReference>
<dbReference type="SUPFAM" id="SSF56300">
    <property type="entry name" value="Metallo-dependent phosphatases"/>
    <property type="match status" value="1"/>
</dbReference>
<evidence type="ECO:0000256" key="1">
    <source>
        <dbReference type="ARBA" id="ARBA00022729"/>
    </source>
</evidence>
<organism evidence="4 5">
    <name type="scientific">Geomicrobium sediminis</name>
    <dbReference type="NCBI Taxonomy" id="1347788"/>
    <lineage>
        <taxon>Bacteria</taxon>
        <taxon>Bacillati</taxon>
        <taxon>Bacillota</taxon>
        <taxon>Bacilli</taxon>
        <taxon>Bacillales</taxon>
        <taxon>Geomicrobium</taxon>
    </lineage>
</organism>
<dbReference type="Gene3D" id="3.60.21.10">
    <property type="match status" value="1"/>
</dbReference>